<evidence type="ECO:0000313" key="3">
    <source>
        <dbReference type="Proteomes" id="UP000031443"/>
    </source>
</evidence>
<proteinExistence type="predicted"/>
<feature type="compositionally biased region" description="Polar residues" evidence="1">
    <location>
        <begin position="78"/>
        <end position="119"/>
    </location>
</feature>
<dbReference type="AlphaFoldDB" id="M7AH82"/>
<accession>M7AH82</accession>
<evidence type="ECO:0000256" key="1">
    <source>
        <dbReference type="SAM" id="MobiDB-lite"/>
    </source>
</evidence>
<name>M7AH82_CHEMY</name>
<evidence type="ECO:0000313" key="2">
    <source>
        <dbReference type="EMBL" id="EMP24301.1"/>
    </source>
</evidence>
<keyword evidence="3" id="KW-1185">Reference proteome</keyword>
<sequence>MGKKDQATRQSFYKMVHVMVKSESTLYCIEGATWILKSVISSGLPQLSCLENQPLLVIRRSGRERSYPGYSVRKGKGLNQNQTHPKTSDLHQNFISDSMSITNQKKTPDLNMSTLQGSLETEPEVNFLA</sequence>
<gene>
    <name evidence="2" type="ORF">UY3_18536</name>
</gene>
<dbReference type="EMBL" id="KB601989">
    <property type="protein sequence ID" value="EMP24301.1"/>
    <property type="molecule type" value="Genomic_DNA"/>
</dbReference>
<dbReference type="Proteomes" id="UP000031443">
    <property type="component" value="Unassembled WGS sequence"/>
</dbReference>
<reference evidence="3" key="1">
    <citation type="journal article" date="2013" name="Nat. Genet.">
        <title>The draft genomes of soft-shell turtle and green sea turtle yield insights into the development and evolution of the turtle-specific body plan.</title>
        <authorList>
            <person name="Wang Z."/>
            <person name="Pascual-Anaya J."/>
            <person name="Zadissa A."/>
            <person name="Li W."/>
            <person name="Niimura Y."/>
            <person name="Huang Z."/>
            <person name="Li C."/>
            <person name="White S."/>
            <person name="Xiong Z."/>
            <person name="Fang D."/>
            <person name="Wang B."/>
            <person name="Ming Y."/>
            <person name="Chen Y."/>
            <person name="Zheng Y."/>
            <person name="Kuraku S."/>
            <person name="Pignatelli M."/>
            <person name="Herrero J."/>
            <person name="Beal K."/>
            <person name="Nozawa M."/>
            <person name="Li Q."/>
            <person name="Wang J."/>
            <person name="Zhang H."/>
            <person name="Yu L."/>
            <person name="Shigenobu S."/>
            <person name="Wang J."/>
            <person name="Liu J."/>
            <person name="Flicek P."/>
            <person name="Searle S."/>
            <person name="Wang J."/>
            <person name="Kuratani S."/>
            <person name="Yin Y."/>
            <person name="Aken B."/>
            <person name="Zhang G."/>
            <person name="Irie N."/>
        </authorList>
    </citation>
    <scope>NUCLEOTIDE SEQUENCE [LARGE SCALE GENOMIC DNA]</scope>
</reference>
<organism evidence="2 3">
    <name type="scientific">Chelonia mydas</name>
    <name type="common">Green sea-turtle</name>
    <name type="synonym">Chelonia agassizi</name>
    <dbReference type="NCBI Taxonomy" id="8469"/>
    <lineage>
        <taxon>Eukaryota</taxon>
        <taxon>Metazoa</taxon>
        <taxon>Chordata</taxon>
        <taxon>Craniata</taxon>
        <taxon>Vertebrata</taxon>
        <taxon>Euteleostomi</taxon>
        <taxon>Archelosauria</taxon>
        <taxon>Testudinata</taxon>
        <taxon>Testudines</taxon>
        <taxon>Cryptodira</taxon>
        <taxon>Durocryptodira</taxon>
        <taxon>Americhelydia</taxon>
        <taxon>Chelonioidea</taxon>
        <taxon>Cheloniidae</taxon>
        <taxon>Chelonia</taxon>
    </lineage>
</organism>
<protein>
    <submittedName>
        <fullName evidence="2">Uncharacterized protein</fullName>
    </submittedName>
</protein>
<feature type="region of interest" description="Disordered" evidence="1">
    <location>
        <begin position="67"/>
        <end position="129"/>
    </location>
</feature>